<sequence>MTSAQLPPALAEALRTAADRWSSVPSPWLVGGSCGLTYHEVPIAAAPRDLDIYVDAEGADAFHRALADFAVDEQQYNETERYRSVLSHYAIGGVTVELVAGFEVREPGALYRVDIAGAMRTYALRADANGASIGVMPLAHELAFNLLRHRPDRYERIAAAMRSDLPSHLPALIRILEDNRFDENWRARLLGLLDVPGDILGAAGEATACRE</sequence>
<evidence type="ECO:0000313" key="1">
    <source>
        <dbReference type="EMBL" id="TLS53084.1"/>
    </source>
</evidence>
<dbReference type="OrthoDB" id="2678373at2"/>
<dbReference type="AlphaFoldDB" id="A0A5R9GI43"/>
<gene>
    <name evidence="1" type="ORF">FE782_06865</name>
</gene>
<keyword evidence="2" id="KW-1185">Reference proteome</keyword>
<dbReference type="Gene3D" id="3.30.460.40">
    <property type="match status" value="1"/>
</dbReference>
<accession>A0A5R9GI43</accession>
<comment type="caution">
    <text evidence="1">The sequence shown here is derived from an EMBL/GenBank/DDBJ whole genome shotgun (WGS) entry which is preliminary data.</text>
</comment>
<name>A0A5R9GI43_9BACL</name>
<dbReference type="SUPFAM" id="SSF81301">
    <property type="entry name" value="Nucleotidyltransferase"/>
    <property type="match status" value="1"/>
</dbReference>
<evidence type="ECO:0000313" key="2">
    <source>
        <dbReference type="Proteomes" id="UP000309676"/>
    </source>
</evidence>
<dbReference type="EMBL" id="VCIW01000003">
    <property type="protein sequence ID" value="TLS53084.1"/>
    <property type="molecule type" value="Genomic_DNA"/>
</dbReference>
<dbReference type="InterPro" id="IPR043519">
    <property type="entry name" value="NT_sf"/>
</dbReference>
<reference evidence="1 2" key="1">
    <citation type="submission" date="2019-05" db="EMBL/GenBank/DDBJ databases">
        <authorList>
            <person name="Narsing Rao M.P."/>
            <person name="Li W.J."/>
        </authorList>
    </citation>
    <scope>NUCLEOTIDE SEQUENCE [LARGE SCALE GENOMIC DNA]</scope>
    <source>
        <strain evidence="1 2">SYSU_K30003</strain>
    </source>
</reference>
<protein>
    <recommendedName>
        <fullName evidence="3">Nucleotidyltransferase family protein</fullName>
    </recommendedName>
</protein>
<dbReference type="RefSeq" id="WP_138193325.1">
    <property type="nucleotide sequence ID" value="NZ_VCIW01000003.1"/>
</dbReference>
<dbReference type="Proteomes" id="UP000309676">
    <property type="component" value="Unassembled WGS sequence"/>
</dbReference>
<evidence type="ECO:0008006" key="3">
    <source>
        <dbReference type="Google" id="ProtNLM"/>
    </source>
</evidence>
<proteinExistence type="predicted"/>
<organism evidence="1 2">
    <name type="scientific">Paenibacillus antri</name>
    <dbReference type="NCBI Taxonomy" id="2582848"/>
    <lineage>
        <taxon>Bacteria</taxon>
        <taxon>Bacillati</taxon>
        <taxon>Bacillota</taxon>
        <taxon>Bacilli</taxon>
        <taxon>Bacillales</taxon>
        <taxon>Paenibacillaceae</taxon>
        <taxon>Paenibacillus</taxon>
    </lineage>
</organism>